<dbReference type="AlphaFoldDB" id="A0A5B7IJL7"/>
<dbReference type="OrthoDB" id="6511067at2759"/>
<organism evidence="1 2">
    <name type="scientific">Portunus trituberculatus</name>
    <name type="common">Swimming crab</name>
    <name type="synonym">Neptunus trituberculatus</name>
    <dbReference type="NCBI Taxonomy" id="210409"/>
    <lineage>
        <taxon>Eukaryota</taxon>
        <taxon>Metazoa</taxon>
        <taxon>Ecdysozoa</taxon>
        <taxon>Arthropoda</taxon>
        <taxon>Crustacea</taxon>
        <taxon>Multicrustacea</taxon>
        <taxon>Malacostraca</taxon>
        <taxon>Eumalacostraca</taxon>
        <taxon>Eucarida</taxon>
        <taxon>Decapoda</taxon>
        <taxon>Pleocyemata</taxon>
        <taxon>Brachyura</taxon>
        <taxon>Eubrachyura</taxon>
        <taxon>Portunoidea</taxon>
        <taxon>Portunidae</taxon>
        <taxon>Portuninae</taxon>
        <taxon>Portunus</taxon>
    </lineage>
</organism>
<dbReference type="Pfam" id="PF03564">
    <property type="entry name" value="DUF1759"/>
    <property type="match status" value="1"/>
</dbReference>
<evidence type="ECO:0000313" key="1">
    <source>
        <dbReference type="EMBL" id="MPC84710.1"/>
    </source>
</evidence>
<proteinExistence type="predicted"/>
<name>A0A5B7IJL7_PORTR</name>
<sequence length="108" mass="12279">MGYQTAKGWNILLRPAKQELCGCQELEDSKEGYKEAWDLLETRHGNKRTYIQQLMKGVCGGSSVRMNDTKGLFMDALSTCVRNLKVMGELKQIGKYEFMHLRAGIFKG</sequence>
<dbReference type="InterPro" id="IPR005312">
    <property type="entry name" value="DUF1759"/>
</dbReference>
<accession>A0A5B7IJL7</accession>
<evidence type="ECO:0000313" key="2">
    <source>
        <dbReference type="Proteomes" id="UP000324222"/>
    </source>
</evidence>
<protein>
    <submittedName>
        <fullName evidence="1">Uncharacterized protein</fullName>
    </submittedName>
</protein>
<dbReference type="Proteomes" id="UP000324222">
    <property type="component" value="Unassembled WGS sequence"/>
</dbReference>
<reference evidence="1 2" key="1">
    <citation type="submission" date="2019-05" db="EMBL/GenBank/DDBJ databases">
        <title>Another draft genome of Portunus trituberculatus and its Hox gene families provides insights of decapod evolution.</title>
        <authorList>
            <person name="Jeong J.-H."/>
            <person name="Song I."/>
            <person name="Kim S."/>
            <person name="Choi T."/>
            <person name="Kim D."/>
            <person name="Ryu S."/>
            <person name="Kim W."/>
        </authorList>
    </citation>
    <scope>NUCLEOTIDE SEQUENCE [LARGE SCALE GENOMIC DNA]</scope>
    <source>
        <tissue evidence="1">Muscle</tissue>
    </source>
</reference>
<dbReference type="EMBL" id="VSRR010066186">
    <property type="protein sequence ID" value="MPC84710.1"/>
    <property type="molecule type" value="Genomic_DNA"/>
</dbReference>
<gene>
    <name evidence="1" type="ORF">E2C01_079457</name>
</gene>
<comment type="caution">
    <text evidence="1">The sequence shown here is derived from an EMBL/GenBank/DDBJ whole genome shotgun (WGS) entry which is preliminary data.</text>
</comment>
<keyword evidence="2" id="KW-1185">Reference proteome</keyword>